<evidence type="ECO:0000313" key="2">
    <source>
        <dbReference type="Proteomes" id="UP000707245"/>
    </source>
</evidence>
<evidence type="ECO:0000313" key="1">
    <source>
        <dbReference type="EMBL" id="MBE0459914.1"/>
    </source>
</evidence>
<proteinExistence type="predicted"/>
<comment type="caution">
    <text evidence="1">The sequence shown here is derived from an EMBL/GenBank/DDBJ whole genome shotgun (WGS) entry which is preliminary data.</text>
</comment>
<dbReference type="Proteomes" id="UP000707245">
    <property type="component" value="Unassembled WGS sequence"/>
</dbReference>
<protein>
    <submittedName>
        <fullName evidence="1">Uncharacterized protein</fullName>
    </submittedName>
</protein>
<dbReference type="RefSeq" id="WP_192543214.1">
    <property type="nucleotide sequence ID" value="NZ_RRZA01000141.1"/>
</dbReference>
<reference evidence="1 2" key="1">
    <citation type="submission" date="2020-07" db="EMBL/GenBank/DDBJ databases">
        <title>Halophilic bacteria isolated from french cheeses.</title>
        <authorList>
            <person name="Kothe C.I."/>
            <person name="Farah-Kraiem B."/>
            <person name="Renault P."/>
            <person name="Dridi B."/>
        </authorList>
    </citation>
    <scope>NUCLEOTIDE SEQUENCE [LARGE SCALE GENOMIC DNA]</scope>
    <source>
        <strain evidence="1 2">FME14</strain>
    </source>
</reference>
<accession>A0ABR9FSX3</accession>
<keyword evidence="2" id="KW-1185">Reference proteome</keyword>
<dbReference type="EMBL" id="RRZA01000141">
    <property type="protein sequence ID" value="MBE0459914.1"/>
    <property type="molecule type" value="Genomic_DNA"/>
</dbReference>
<sequence>MNLLNPFNLESHYSIFFSADHIGFDDEKLFIVLDSKNTIFLGLTPAKFGNPDIPNYYVYQLEIPKESIKWLIDCIEKKFWLSAAQGGLPKGQYSYKEDVDGETLALYREMNMGAKGQKGFRFTNFSRPNRKRDKKFQDFFVTDNMLIEGGLLDELKKIISL</sequence>
<gene>
    <name evidence="1" type="ORF">EI167_21335</name>
</gene>
<organism evidence="1 2">
    <name type="scientific">Pseudoalteromonas prydzensis</name>
    <dbReference type="NCBI Taxonomy" id="182141"/>
    <lineage>
        <taxon>Bacteria</taxon>
        <taxon>Pseudomonadati</taxon>
        <taxon>Pseudomonadota</taxon>
        <taxon>Gammaproteobacteria</taxon>
        <taxon>Alteromonadales</taxon>
        <taxon>Pseudoalteromonadaceae</taxon>
        <taxon>Pseudoalteromonas</taxon>
    </lineage>
</organism>
<name>A0ABR9FSX3_9GAMM</name>